<accession>A0ABN9E3J1</accession>
<protein>
    <submittedName>
        <fullName evidence="2">Uncharacterized protein</fullName>
    </submittedName>
</protein>
<dbReference type="EMBL" id="CATNWA010015021">
    <property type="protein sequence ID" value="CAI9578655.1"/>
    <property type="molecule type" value="Genomic_DNA"/>
</dbReference>
<comment type="caution">
    <text evidence="2">The sequence shown here is derived from an EMBL/GenBank/DDBJ whole genome shotgun (WGS) entry which is preliminary data.</text>
</comment>
<gene>
    <name evidence="2" type="ORF">SPARVUS_LOCUS8961677</name>
</gene>
<feature type="region of interest" description="Disordered" evidence="1">
    <location>
        <begin position="1"/>
        <end position="20"/>
    </location>
</feature>
<organism evidence="2 3">
    <name type="scientific">Staurois parvus</name>
    <dbReference type="NCBI Taxonomy" id="386267"/>
    <lineage>
        <taxon>Eukaryota</taxon>
        <taxon>Metazoa</taxon>
        <taxon>Chordata</taxon>
        <taxon>Craniata</taxon>
        <taxon>Vertebrata</taxon>
        <taxon>Euteleostomi</taxon>
        <taxon>Amphibia</taxon>
        <taxon>Batrachia</taxon>
        <taxon>Anura</taxon>
        <taxon>Neobatrachia</taxon>
        <taxon>Ranoidea</taxon>
        <taxon>Ranidae</taxon>
        <taxon>Staurois</taxon>
    </lineage>
</organism>
<sequence>MDLPLKGNEGAPPTYSPLGELRGCPCDRGGKQVLTDPTGCLVSQG</sequence>
<proteinExistence type="predicted"/>
<evidence type="ECO:0000256" key="1">
    <source>
        <dbReference type="SAM" id="MobiDB-lite"/>
    </source>
</evidence>
<keyword evidence="3" id="KW-1185">Reference proteome</keyword>
<name>A0ABN9E3J1_9NEOB</name>
<evidence type="ECO:0000313" key="2">
    <source>
        <dbReference type="EMBL" id="CAI9578655.1"/>
    </source>
</evidence>
<dbReference type="Proteomes" id="UP001162483">
    <property type="component" value="Unassembled WGS sequence"/>
</dbReference>
<reference evidence="2" key="1">
    <citation type="submission" date="2023-05" db="EMBL/GenBank/DDBJ databases">
        <authorList>
            <person name="Stuckert A."/>
        </authorList>
    </citation>
    <scope>NUCLEOTIDE SEQUENCE</scope>
</reference>
<evidence type="ECO:0000313" key="3">
    <source>
        <dbReference type="Proteomes" id="UP001162483"/>
    </source>
</evidence>